<dbReference type="Pfam" id="PF13022">
    <property type="entry name" value="HTH_Tnp_1_2"/>
    <property type="match status" value="1"/>
</dbReference>
<sequence length="146" mass="16852">MANKARFKFDETKFRPKQREAALMLVEREFAPKEERKSLQQIADELGMSRMGLYKWDKHDPNFIAYKNYLASEVMDSHLSLVYSKLIEVIEKDGNTKGIELFLKRIGDLDTKSEISLTDNRGEESFEDRKTALLERLGQGATGSEE</sequence>
<organism evidence="2 3">
    <name type="scientific">Oceanobacillus neutriphilus</name>
    <dbReference type="NCBI Taxonomy" id="531815"/>
    <lineage>
        <taxon>Bacteria</taxon>
        <taxon>Bacillati</taxon>
        <taxon>Bacillota</taxon>
        <taxon>Bacilli</taxon>
        <taxon>Bacillales</taxon>
        <taxon>Bacillaceae</taxon>
        <taxon>Oceanobacillus</taxon>
    </lineage>
</organism>
<proteinExistence type="predicted"/>
<feature type="domain" description="Homeodomain phBC6A51-type" evidence="1">
    <location>
        <begin position="15"/>
        <end position="116"/>
    </location>
</feature>
<dbReference type="InterPro" id="IPR009057">
    <property type="entry name" value="Homeodomain-like_sf"/>
</dbReference>
<dbReference type="InterPro" id="IPR024978">
    <property type="entry name" value="Homeodomain_phBC6A51-type"/>
</dbReference>
<dbReference type="Proteomes" id="UP000641206">
    <property type="component" value="Unassembled WGS sequence"/>
</dbReference>
<evidence type="ECO:0000313" key="2">
    <source>
        <dbReference type="EMBL" id="GGP13542.1"/>
    </source>
</evidence>
<gene>
    <name evidence="2" type="ORF">GCM10011346_33950</name>
</gene>
<protein>
    <recommendedName>
        <fullName evidence="1">Homeodomain phBC6A51-type domain-containing protein</fullName>
    </recommendedName>
</protein>
<dbReference type="SUPFAM" id="SSF46689">
    <property type="entry name" value="Homeodomain-like"/>
    <property type="match status" value="1"/>
</dbReference>
<reference evidence="3" key="1">
    <citation type="journal article" date="2019" name="Int. J. Syst. Evol. Microbiol.">
        <title>The Global Catalogue of Microorganisms (GCM) 10K type strain sequencing project: providing services to taxonomists for standard genome sequencing and annotation.</title>
        <authorList>
            <consortium name="The Broad Institute Genomics Platform"/>
            <consortium name="The Broad Institute Genome Sequencing Center for Infectious Disease"/>
            <person name="Wu L."/>
            <person name="Ma J."/>
        </authorList>
    </citation>
    <scope>NUCLEOTIDE SEQUENCE [LARGE SCALE GENOMIC DNA]</scope>
    <source>
        <strain evidence="3">CGMCC 1.7693</strain>
    </source>
</reference>
<evidence type="ECO:0000259" key="1">
    <source>
        <dbReference type="Pfam" id="PF13022"/>
    </source>
</evidence>
<name>A0ABQ2NYC6_9BACI</name>
<accession>A0ABQ2NYC6</accession>
<dbReference type="EMBL" id="BMLW01000010">
    <property type="protein sequence ID" value="GGP13542.1"/>
    <property type="molecule type" value="Genomic_DNA"/>
</dbReference>
<evidence type="ECO:0000313" key="3">
    <source>
        <dbReference type="Proteomes" id="UP000641206"/>
    </source>
</evidence>
<dbReference type="RefSeq" id="WP_188735526.1">
    <property type="nucleotide sequence ID" value="NZ_BMLW01000010.1"/>
</dbReference>
<dbReference type="Gene3D" id="1.10.10.60">
    <property type="entry name" value="Homeodomain-like"/>
    <property type="match status" value="1"/>
</dbReference>
<keyword evidence="3" id="KW-1185">Reference proteome</keyword>
<comment type="caution">
    <text evidence="2">The sequence shown here is derived from an EMBL/GenBank/DDBJ whole genome shotgun (WGS) entry which is preliminary data.</text>
</comment>